<dbReference type="Proteomes" id="UP000309872">
    <property type="component" value="Unassembled WGS sequence"/>
</dbReference>
<dbReference type="EMBL" id="SUKA01000001">
    <property type="protein sequence ID" value="TJY68396.1"/>
    <property type="molecule type" value="Genomic_DNA"/>
</dbReference>
<evidence type="ECO:0000313" key="3">
    <source>
        <dbReference type="Proteomes" id="UP000309872"/>
    </source>
</evidence>
<name>A0A4U0H9D6_9SPHI</name>
<accession>A0A4U0H9D6</accession>
<dbReference type="RefSeq" id="WP_136819261.1">
    <property type="nucleotide sequence ID" value="NZ_SUKA01000001.1"/>
</dbReference>
<dbReference type="OrthoDB" id="706477at2"/>
<keyword evidence="1" id="KW-0472">Membrane</keyword>
<keyword evidence="3" id="KW-1185">Reference proteome</keyword>
<proteinExistence type="predicted"/>
<feature type="transmembrane region" description="Helical" evidence="1">
    <location>
        <begin position="21"/>
        <end position="44"/>
    </location>
</feature>
<protein>
    <submittedName>
        <fullName evidence="2">Uncharacterized protein</fullName>
    </submittedName>
</protein>
<gene>
    <name evidence="2" type="ORF">FAZ19_03835</name>
</gene>
<keyword evidence="1" id="KW-1133">Transmembrane helix</keyword>
<evidence type="ECO:0000256" key="1">
    <source>
        <dbReference type="SAM" id="Phobius"/>
    </source>
</evidence>
<dbReference type="AlphaFoldDB" id="A0A4U0H9D6"/>
<keyword evidence="1" id="KW-0812">Transmembrane</keyword>
<sequence>MVSWYRRLLSKCWELHILISVLYNLAHLSSSTIVVAWGVAPLYFNRVWEPIRTTSFVPRYAEWAGIHGGYSFYSPSVASTYRSHFYIADPNGELHYYSHPLLRSRSAKIRYRSFMDHQQVWIGAKEHNSEVDTAFAYAVQRSLTMQLAKRYPGSPVVHRIMVQHIPSLREHTEQIELKKQLINLKTYRYQYDTLHTHLEPPVTTGDGIDPGLGDDPTLVRFTNTVWTGWDYRQPFAPVAPIGYRLEHLYGGRLSSMDCASLPLMLCSNDTTVSRPFSQYSLIDTASWVVDQ</sequence>
<comment type="caution">
    <text evidence="2">The sequence shown here is derived from an EMBL/GenBank/DDBJ whole genome shotgun (WGS) entry which is preliminary data.</text>
</comment>
<organism evidence="2 3">
    <name type="scientific">Sphingobacterium alkalisoli</name>
    <dbReference type="NCBI Taxonomy" id="1874115"/>
    <lineage>
        <taxon>Bacteria</taxon>
        <taxon>Pseudomonadati</taxon>
        <taxon>Bacteroidota</taxon>
        <taxon>Sphingobacteriia</taxon>
        <taxon>Sphingobacteriales</taxon>
        <taxon>Sphingobacteriaceae</taxon>
        <taxon>Sphingobacterium</taxon>
    </lineage>
</organism>
<evidence type="ECO:0000313" key="2">
    <source>
        <dbReference type="EMBL" id="TJY68396.1"/>
    </source>
</evidence>
<reference evidence="2 3" key="1">
    <citation type="submission" date="2019-04" db="EMBL/GenBank/DDBJ databases">
        <title>Sphingobacterium olei sp. nov., isolated from oil-contaminated soil.</title>
        <authorList>
            <person name="Liu B."/>
        </authorList>
    </citation>
    <scope>NUCLEOTIDE SEQUENCE [LARGE SCALE GENOMIC DNA]</scope>
    <source>
        <strain evidence="2 3">Y3L14</strain>
    </source>
</reference>